<feature type="region of interest" description="Disordered" evidence="1">
    <location>
        <begin position="261"/>
        <end position="289"/>
    </location>
</feature>
<feature type="region of interest" description="Disordered" evidence="1">
    <location>
        <begin position="415"/>
        <end position="436"/>
    </location>
</feature>
<dbReference type="InParanoid" id="E1ZZQ5"/>
<accession>E1ZZQ5</accession>
<feature type="compositionally biased region" description="Low complexity" evidence="1">
    <location>
        <begin position="261"/>
        <end position="273"/>
    </location>
</feature>
<dbReference type="EMBL" id="GL435511">
    <property type="protein sequence ID" value="EFN73326.1"/>
    <property type="molecule type" value="Genomic_DNA"/>
</dbReference>
<dbReference type="OMA" id="YDAKECK"/>
<protein>
    <submittedName>
        <fullName evidence="2">Uncharacterized protein</fullName>
    </submittedName>
</protein>
<sequence length="680" mass="76759">MAAFNGVRVLPDIPNMETLIQEFETGFRSSNRQEVVSESSISGGGSFVKKIVEAYESSVKASIDNAEQEHASKRSSLFNTIRNRKNVEKSDSSPSMYSELGSNLRRWSSLKNTSEISSTVKKYDLEDDFVMPNQYHSKSCKKTDILKTWSSKINKSGLMKELMNIRPNSSKKSETEILDGRGQAFYSPPESERKYKSKNNMPLICSSPLEDVDDKNIDYIEDPLDDILTNSHDSSNASNNSYKNLQVDLYDFESEEWELSSTSSSRSLNSSSRSLHDDTSSTKSHTNGNLLLESSFEDVTVIPSKDLNDCENQVAEEILEPSSNFIRKLPQVIGVSLKRPIKIDNDTSITWLPVLGEKLPQKKSLKKLLSMFNRAKLSLNHRKKSKERQPKKQHIFDSGFIEQCPSVSSSSSQQSWYSDTGHVDNKPSTPPTFGTFGRPKYVSEHCNGRTVKSRMMLTETTHAPELANDFVSFDPNPSHRTTLLNEENCQDVESSLKNAGSSKVFCKYPLLPKHPHLIRSSVPKHPFVAWTKMDQIEEEEAIVEKMQSGKEIEQKSDVLELRCSSTLPIPVPQSTLNVSYPRISGCADSFANNNYDVPNPHKLTSALDEVVFRRQAPTYDVPRRSWLSSLTMDSSPPVYSDNLYEEIVPCMPRFATVSPKNFRFFISQEKSRAIENSFDS</sequence>
<organism evidence="3">
    <name type="scientific">Camponotus floridanus</name>
    <name type="common">Florida carpenter ant</name>
    <dbReference type="NCBI Taxonomy" id="104421"/>
    <lineage>
        <taxon>Eukaryota</taxon>
        <taxon>Metazoa</taxon>
        <taxon>Ecdysozoa</taxon>
        <taxon>Arthropoda</taxon>
        <taxon>Hexapoda</taxon>
        <taxon>Insecta</taxon>
        <taxon>Pterygota</taxon>
        <taxon>Neoptera</taxon>
        <taxon>Endopterygota</taxon>
        <taxon>Hymenoptera</taxon>
        <taxon>Apocrita</taxon>
        <taxon>Aculeata</taxon>
        <taxon>Formicoidea</taxon>
        <taxon>Formicidae</taxon>
        <taxon>Formicinae</taxon>
        <taxon>Camponotus</taxon>
    </lineage>
</organism>
<feature type="region of interest" description="Disordered" evidence="1">
    <location>
        <begin position="167"/>
        <end position="199"/>
    </location>
</feature>
<name>E1ZZQ5_CAMFO</name>
<dbReference type="OrthoDB" id="7687255at2759"/>
<dbReference type="Proteomes" id="UP000000311">
    <property type="component" value="Unassembled WGS sequence"/>
</dbReference>
<dbReference type="AlphaFoldDB" id="E1ZZQ5"/>
<evidence type="ECO:0000256" key="1">
    <source>
        <dbReference type="SAM" id="MobiDB-lite"/>
    </source>
</evidence>
<proteinExistence type="predicted"/>
<gene>
    <name evidence="2" type="ORF">EAG_05558</name>
</gene>
<evidence type="ECO:0000313" key="3">
    <source>
        <dbReference type="Proteomes" id="UP000000311"/>
    </source>
</evidence>
<evidence type="ECO:0000313" key="2">
    <source>
        <dbReference type="EMBL" id="EFN73326.1"/>
    </source>
</evidence>
<reference evidence="2 3" key="1">
    <citation type="journal article" date="2010" name="Science">
        <title>Genomic comparison of the ants Camponotus floridanus and Harpegnathos saltator.</title>
        <authorList>
            <person name="Bonasio R."/>
            <person name="Zhang G."/>
            <person name="Ye C."/>
            <person name="Mutti N.S."/>
            <person name="Fang X."/>
            <person name="Qin N."/>
            <person name="Donahue G."/>
            <person name="Yang P."/>
            <person name="Li Q."/>
            <person name="Li C."/>
            <person name="Zhang P."/>
            <person name="Huang Z."/>
            <person name="Berger S.L."/>
            <person name="Reinberg D."/>
            <person name="Wang J."/>
            <person name="Liebig J."/>
        </authorList>
    </citation>
    <scope>NUCLEOTIDE SEQUENCE [LARGE SCALE GENOMIC DNA]</scope>
    <source>
        <strain evidence="3">C129</strain>
    </source>
</reference>
<keyword evidence="3" id="KW-1185">Reference proteome</keyword>